<dbReference type="EMBL" id="MN276191">
    <property type="protein sequence ID" value="QGW12721.1"/>
    <property type="molecule type" value="Genomic_DNA"/>
</dbReference>
<keyword evidence="1" id="KW-0472">Membrane</keyword>
<name>A0A650G1B2_9STRA</name>
<dbReference type="EMBL" id="MN276191">
    <property type="protein sequence ID" value="QGW12737.1"/>
    <property type="molecule type" value="Genomic_DNA"/>
</dbReference>
<evidence type="ECO:0000313" key="2">
    <source>
        <dbReference type="EMBL" id="QGW12721.1"/>
    </source>
</evidence>
<keyword evidence="2" id="KW-0150">Chloroplast</keyword>
<keyword evidence="1" id="KW-0812">Transmembrane</keyword>
<accession>A0A650G1B2</accession>
<reference evidence="2" key="1">
    <citation type="submission" date="2019-08" db="EMBL/GenBank/DDBJ databases">
        <title>Complete plastome sequence of the araphid diatom Nanofrustulum shiloi.</title>
        <authorList>
            <person name="Li C."/>
            <person name="Lemieux C."/>
        </authorList>
    </citation>
    <scope>NUCLEOTIDE SEQUENCE</scope>
    <source>
        <strain evidence="2">SZCZM404</strain>
    </source>
</reference>
<geneLocation type="chloroplast" evidence="2"/>
<keyword evidence="2" id="KW-0934">Plastid</keyword>
<proteinExistence type="predicted"/>
<evidence type="ECO:0000256" key="1">
    <source>
        <dbReference type="SAM" id="Phobius"/>
    </source>
</evidence>
<sequence length="343" mass="39563">MTFNDKFADLREAFIDGVGVLIKQIATLFGYPQNPGMKIIGVPLTAIEDIITDKRKLVDSLPLRKVPYPPIQRPETFTEMIFGTIPKVEPIPRVIYESTQDGYYNFYIENYRNIFFLPNWLSEFLQVRLNFCLDITYLEVFREVLFLVIFGYAQLVSLRIALSWFISINPYTVPWIYLVAMIDWTEEVLMGVVPTIAGLNLTGTIVSILLGRFADSMNHLVFTMPFLPSEGQPAKALINEELRDVLVFRYLPILWYRYPIPNEIREYWYNERPDILKYMQKAYKNLDIQFLPDGVVEEINRTPGKEGIVTSTNLEQVGEFGNSLISITSSLHDSLLTSLEKLG</sequence>
<protein>
    <submittedName>
        <fullName evidence="2">Hypothetical chloroplast RF89</fullName>
    </submittedName>
</protein>
<feature type="transmembrane region" description="Helical" evidence="1">
    <location>
        <begin position="188"/>
        <end position="210"/>
    </location>
</feature>
<feature type="transmembrane region" description="Helical" evidence="1">
    <location>
        <begin position="144"/>
        <end position="168"/>
    </location>
</feature>
<gene>
    <name evidence="2" type="primary">ycf89</name>
</gene>
<organism evidence="2">
    <name type="scientific">Nanofrustulum shiloi</name>
    <dbReference type="NCBI Taxonomy" id="210602"/>
    <lineage>
        <taxon>Eukaryota</taxon>
        <taxon>Sar</taxon>
        <taxon>Stramenopiles</taxon>
        <taxon>Ochrophyta</taxon>
        <taxon>Bacillariophyta</taxon>
        <taxon>Fragilariophyceae</taxon>
        <taxon>Fragilariophycidae</taxon>
        <taxon>Fragilariales</taxon>
        <taxon>Staurosiraceae</taxon>
        <taxon>Nanofrustulum</taxon>
    </lineage>
</organism>
<dbReference type="AlphaFoldDB" id="A0A650G1B2"/>
<keyword evidence="1" id="KW-1133">Transmembrane helix</keyword>